<reference evidence="2" key="2">
    <citation type="submission" date="2021-04" db="EMBL/GenBank/DDBJ databases">
        <authorList>
            <person name="Gilroy R."/>
        </authorList>
    </citation>
    <scope>NUCLEOTIDE SEQUENCE</scope>
    <source>
        <strain evidence="2">ChiHjej12B11-9195</strain>
    </source>
</reference>
<feature type="domain" description="DUF559" evidence="1">
    <location>
        <begin position="221"/>
        <end position="283"/>
    </location>
</feature>
<keyword evidence="2" id="KW-0378">Hydrolase</keyword>
<evidence type="ECO:0000259" key="1">
    <source>
        <dbReference type="Pfam" id="PF04480"/>
    </source>
</evidence>
<evidence type="ECO:0000313" key="2">
    <source>
        <dbReference type="EMBL" id="HIY95317.1"/>
    </source>
</evidence>
<dbReference type="InterPro" id="IPR011335">
    <property type="entry name" value="Restrct_endonuc-II-like"/>
</dbReference>
<dbReference type="InterPro" id="IPR007569">
    <property type="entry name" value="DUF559"/>
</dbReference>
<comment type="caution">
    <text evidence="2">The sequence shown here is derived from an EMBL/GenBank/DDBJ whole genome shotgun (WGS) entry which is preliminary data.</text>
</comment>
<evidence type="ECO:0000313" key="3">
    <source>
        <dbReference type="Proteomes" id="UP000824134"/>
    </source>
</evidence>
<dbReference type="Gene3D" id="3.40.960.10">
    <property type="entry name" value="VSR Endonuclease"/>
    <property type="match status" value="1"/>
</dbReference>
<organism evidence="2 3">
    <name type="scientific">Candidatus Rothia avicola</name>
    <dbReference type="NCBI Taxonomy" id="2840478"/>
    <lineage>
        <taxon>Bacteria</taxon>
        <taxon>Bacillati</taxon>
        <taxon>Actinomycetota</taxon>
        <taxon>Actinomycetes</taxon>
        <taxon>Micrococcales</taxon>
        <taxon>Micrococcaceae</taxon>
        <taxon>Rothia</taxon>
    </lineage>
</organism>
<keyword evidence="2" id="KW-0540">Nuclease</keyword>
<dbReference type="Proteomes" id="UP000824134">
    <property type="component" value="Unassembled WGS sequence"/>
</dbReference>
<dbReference type="GO" id="GO:0004519">
    <property type="term" value="F:endonuclease activity"/>
    <property type="evidence" value="ECO:0007669"/>
    <property type="project" value="UniProtKB-KW"/>
</dbReference>
<protein>
    <submittedName>
        <fullName evidence="2">Endonuclease domain-containing protein</fullName>
    </submittedName>
</protein>
<dbReference type="Pfam" id="PF04480">
    <property type="entry name" value="DUF559"/>
    <property type="match status" value="1"/>
</dbReference>
<keyword evidence="2" id="KW-0255">Endonuclease</keyword>
<reference evidence="2" key="1">
    <citation type="journal article" date="2021" name="PeerJ">
        <title>Extensive microbial diversity within the chicken gut microbiome revealed by metagenomics and culture.</title>
        <authorList>
            <person name="Gilroy R."/>
            <person name="Ravi A."/>
            <person name="Getino M."/>
            <person name="Pursley I."/>
            <person name="Horton D.L."/>
            <person name="Alikhan N.F."/>
            <person name="Baker D."/>
            <person name="Gharbi K."/>
            <person name="Hall N."/>
            <person name="Watson M."/>
            <person name="Adriaenssens E.M."/>
            <person name="Foster-Nyarko E."/>
            <person name="Jarju S."/>
            <person name="Secka A."/>
            <person name="Antonio M."/>
            <person name="Oren A."/>
            <person name="Chaudhuri R.R."/>
            <person name="La Ragione R."/>
            <person name="Hildebrand F."/>
            <person name="Pallen M.J."/>
        </authorList>
    </citation>
    <scope>NUCLEOTIDE SEQUENCE</scope>
    <source>
        <strain evidence="2">ChiHjej12B11-9195</strain>
    </source>
</reference>
<sequence>MKSPEEIALAVQTTQDLFARGVNKDALARAIARGEYQRLGYGSYMESSFHSQLYPSQQYLARVIGYGRSKLKTSVLSHHSAAAVHGMWLLHIPTAIHTVGQAHGTPSPRVVRHRNSRYETGKSLGVDVTAPLDTVLHCMRVMKFEEALVLADSSLRKIEHQKLAQALRGLSGRGSVQARIIADIVSPLSESPGESLLRLFLMRCGLPRPVEQHVIGVYGQQFRVDFAWPDFKIIVEFDGQIKYTQFGEREDVFGRQNEREALLRGQGWDVVRVTWVELTRRPHELKTKMELAFNRARRL</sequence>
<name>A0A9D1ZRW1_9MICC</name>
<dbReference type="SUPFAM" id="SSF52980">
    <property type="entry name" value="Restriction endonuclease-like"/>
    <property type="match status" value="1"/>
</dbReference>
<proteinExistence type="predicted"/>
<dbReference type="EMBL" id="DXCN01000049">
    <property type="protein sequence ID" value="HIY95317.1"/>
    <property type="molecule type" value="Genomic_DNA"/>
</dbReference>
<gene>
    <name evidence="2" type="ORF">H9821_06625</name>
</gene>
<accession>A0A9D1ZRW1</accession>
<dbReference type="AlphaFoldDB" id="A0A9D1ZRW1"/>